<dbReference type="RefSeq" id="WP_331217906.1">
    <property type="nucleotide sequence ID" value="NZ_JAZGQK010000033.1"/>
</dbReference>
<protein>
    <recommendedName>
        <fullName evidence="4">EcsC family protein</fullName>
    </recommendedName>
</protein>
<gene>
    <name evidence="2" type="ORF">V1633_31280</name>
</gene>
<dbReference type="EMBL" id="JAZGQK010000033">
    <property type="protein sequence ID" value="MEE6262971.1"/>
    <property type="molecule type" value="Genomic_DNA"/>
</dbReference>
<evidence type="ECO:0000313" key="2">
    <source>
        <dbReference type="EMBL" id="MEE6262971.1"/>
    </source>
</evidence>
<name>A0ABU7S363_9ACTN</name>
<feature type="compositionally biased region" description="Low complexity" evidence="1">
    <location>
        <begin position="1"/>
        <end position="32"/>
    </location>
</feature>
<reference evidence="2 3" key="1">
    <citation type="submission" date="2024-01" db="EMBL/GenBank/DDBJ databases">
        <title>Genome insights into Plantactinospora sonchi sp. nov.</title>
        <authorList>
            <person name="Wang L."/>
        </authorList>
    </citation>
    <scope>NUCLEOTIDE SEQUENCE [LARGE SCALE GENOMIC DNA]</scope>
    <source>
        <strain evidence="2 3">NEAU-QY2</strain>
    </source>
</reference>
<organism evidence="2 3">
    <name type="scientific">Plantactinospora sonchi</name>
    <dbReference type="NCBI Taxonomy" id="1544735"/>
    <lineage>
        <taxon>Bacteria</taxon>
        <taxon>Bacillati</taxon>
        <taxon>Actinomycetota</taxon>
        <taxon>Actinomycetes</taxon>
        <taxon>Micromonosporales</taxon>
        <taxon>Micromonosporaceae</taxon>
        <taxon>Plantactinospora</taxon>
    </lineage>
</organism>
<comment type="caution">
    <text evidence="2">The sequence shown here is derived from an EMBL/GenBank/DDBJ whole genome shotgun (WGS) entry which is preliminary data.</text>
</comment>
<feature type="region of interest" description="Disordered" evidence="1">
    <location>
        <begin position="1"/>
        <end position="67"/>
    </location>
</feature>
<evidence type="ECO:0000256" key="1">
    <source>
        <dbReference type="SAM" id="MobiDB-lite"/>
    </source>
</evidence>
<accession>A0ABU7S363</accession>
<sequence length="306" mass="31658">MSRSDPAPQSPAPADRSASPDPADRSASPTPAGRSTVPTPAARSGPSVPASADGDPGTTPPPANGEELGTTVAALADDELDRAGRRRIFGRLVDQVRARGGVRLLKPKAALRWLTDVVAEIAPHVPIRDRETLLRHFDGLDGDVLAERLVRNATRATAGVGAAGGGVAAVEWVATPTLLSAPVLLAAETVAVVAIELKLIGELHEAYGVALPGATGQRATMLLRSWAAQRGVNPLLPGVGVGAVLGTAARNELRDRLLRRFGRNLTTLGPFLTGAAVAAFLNGRATRGLGNRIREDLRQHPPAIGG</sequence>
<evidence type="ECO:0000313" key="3">
    <source>
        <dbReference type="Proteomes" id="UP001332243"/>
    </source>
</evidence>
<dbReference type="Proteomes" id="UP001332243">
    <property type="component" value="Unassembled WGS sequence"/>
</dbReference>
<proteinExistence type="predicted"/>
<evidence type="ECO:0008006" key="4">
    <source>
        <dbReference type="Google" id="ProtNLM"/>
    </source>
</evidence>
<keyword evidence="3" id="KW-1185">Reference proteome</keyword>